<dbReference type="GO" id="GO:0001731">
    <property type="term" value="P:formation of translation preinitiation complex"/>
    <property type="evidence" value="ECO:0007669"/>
    <property type="project" value="InterPro"/>
</dbReference>
<dbReference type="SUPFAM" id="SSF47592">
    <property type="entry name" value="SWIB/MDM2 domain"/>
    <property type="match status" value="1"/>
</dbReference>
<dbReference type="PANTHER" id="PTHR12217:SF4">
    <property type="entry name" value="EUKARYOTIC TRANSLATION INITIATION FACTOR 2D"/>
    <property type="match status" value="1"/>
</dbReference>
<sequence>MVETESSEIEHSEASVEIPAIDDMDSLLRYCFKCALKKSIKKSDLPLLTSTFLKVHMQPFCPAGSILSFAKFLQQMQSEEFIKLKELSKGVDSISEFDRSHPDLRDLVAPDLPALEKEVAEETAYEPPEIIEVFCITTATLPLFKNQGFSKGDSLSLTELRKQITDYVKTNNLQTEADVSQVQLDPVLAEITLLRNEGDRSLLPWNELIIRITDKMQPGCLIKLAGQQPVLRKGKMEPIKLNVVQRGSQKKVTVIENLEFYGIDPRVFAHAVQIAMACSATTVDSEQKNHGVNVVVQGNQMTFISKLLLDKYRIPRKYIQGLETVSKAKKK</sequence>
<dbReference type="PROSITE" id="PS51925">
    <property type="entry name" value="SWIB_MDM2"/>
    <property type="match status" value="1"/>
</dbReference>
<dbReference type="PROSITE" id="PS50296">
    <property type="entry name" value="SUI1"/>
    <property type="match status" value="1"/>
</dbReference>
<dbReference type="InterPro" id="IPR058886">
    <property type="entry name" value="SWIB_eIF2D"/>
</dbReference>
<dbReference type="InterPro" id="IPR001950">
    <property type="entry name" value="SUI1"/>
</dbReference>
<dbReference type="STRING" id="400727.A0A2T7NPI0"/>
<dbReference type="Pfam" id="PF25304">
    <property type="entry name" value="WHD_eIF2D"/>
    <property type="match status" value="1"/>
</dbReference>
<evidence type="ECO:0000313" key="4">
    <source>
        <dbReference type="Proteomes" id="UP000245119"/>
    </source>
</evidence>
<dbReference type="GO" id="GO:0003743">
    <property type="term" value="F:translation initiation factor activity"/>
    <property type="evidence" value="ECO:0007669"/>
    <property type="project" value="InterPro"/>
</dbReference>
<dbReference type="SUPFAM" id="SSF55159">
    <property type="entry name" value="eIF1-like"/>
    <property type="match status" value="1"/>
</dbReference>
<dbReference type="InterPro" id="IPR057429">
    <property type="entry name" value="WH_eIF2D"/>
</dbReference>
<gene>
    <name evidence="3" type="ORF">C0Q70_16339</name>
</gene>
<dbReference type="Proteomes" id="UP000245119">
    <property type="component" value="Linkage Group LG10"/>
</dbReference>
<dbReference type="InterPro" id="IPR036885">
    <property type="entry name" value="SWIB_MDM2_dom_sf"/>
</dbReference>
<keyword evidence="4" id="KW-1185">Reference proteome</keyword>
<proteinExistence type="predicted"/>
<evidence type="ECO:0000313" key="3">
    <source>
        <dbReference type="EMBL" id="PVD23077.1"/>
    </source>
</evidence>
<evidence type="ECO:0000259" key="2">
    <source>
        <dbReference type="PROSITE" id="PS51925"/>
    </source>
</evidence>
<feature type="domain" description="DM2" evidence="2">
    <location>
        <begin position="132"/>
        <end position="215"/>
    </location>
</feature>
<dbReference type="OrthoDB" id="199771at2759"/>
<dbReference type="InterPro" id="IPR039759">
    <property type="entry name" value="eIF2D_SUI1"/>
</dbReference>
<reference evidence="3 4" key="1">
    <citation type="submission" date="2018-04" db="EMBL/GenBank/DDBJ databases">
        <title>The genome of golden apple snail Pomacea canaliculata provides insight into stress tolerance and invasive adaptation.</title>
        <authorList>
            <person name="Liu C."/>
            <person name="Liu B."/>
            <person name="Ren Y."/>
            <person name="Zhang Y."/>
            <person name="Wang H."/>
            <person name="Li S."/>
            <person name="Jiang F."/>
            <person name="Yin L."/>
            <person name="Zhang G."/>
            <person name="Qian W."/>
            <person name="Fan W."/>
        </authorList>
    </citation>
    <scope>NUCLEOTIDE SEQUENCE [LARGE SCALE GENOMIC DNA]</scope>
    <source>
        <strain evidence="3">SZHN2017</strain>
        <tissue evidence="3">Muscle</tissue>
    </source>
</reference>
<dbReference type="InterPro" id="IPR039757">
    <property type="entry name" value="EIF2D"/>
</dbReference>
<organism evidence="3 4">
    <name type="scientific">Pomacea canaliculata</name>
    <name type="common">Golden apple snail</name>
    <dbReference type="NCBI Taxonomy" id="400727"/>
    <lineage>
        <taxon>Eukaryota</taxon>
        <taxon>Metazoa</taxon>
        <taxon>Spiralia</taxon>
        <taxon>Lophotrochozoa</taxon>
        <taxon>Mollusca</taxon>
        <taxon>Gastropoda</taxon>
        <taxon>Caenogastropoda</taxon>
        <taxon>Architaenioglossa</taxon>
        <taxon>Ampullarioidea</taxon>
        <taxon>Ampullariidae</taxon>
        <taxon>Pomacea</taxon>
    </lineage>
</organism>
<dbReference type="AlphaFoldDB" id="A0A2T7NPI0"/>
<dbReference type="PANTHER" id="PTHR12217">
    <property type="entry name" value="EUKARYOTIC TRANSLATION INITIATION FACTOR 2D"/>
    <property type="match status" value="1"/>
</dbReference>
<feature type="domain" description="SUI1" evidence="1">
    <location>
        <begin position="239"/>
        <end position="312"/>
    </location>
</feature>
<dbReference type="InterPro" id="IPR003121">
    <property type="entry name" value="SWIB_MDM2_domain"/>
</dbReference>
<protein>
    <submittedName>
        <fullName evidence="3">Uncharacterized protein</fullName>
    </submittedName>
</protein>
<dbReference type="CDD" id="cd11608">
    <property type="entry name" value="eIF2D_C"/>
    <property type="match status" value="1"/>
</dbReference>
<dbReference type="Pfam" id="PF26291">
    <property type="entry name" value="SWIB_eIF2D"/>
    <property type="match status" value="1"/>
</dbReference>
<name>A0A2T7NPI0_POMCA</name>
<comment type="caution">
    <text evidence="3">The sequence shown here is derived from an EMBL/GenBank/DDBJ whole genome shotgun (WGS) entry which is preliminary data.</text>
</comment>
<evidence type="ECO:0000259" key="1">
    <source>
        <dbReference type="PROSITE" id="PS50296"/>
    </source>
</evidence>
<accession>A0A2T7NPI0</accession>
<dbReference type="Gene3D" id="3.30.780.10">
    <property type="entry name" value="SUI1-like domain"/>
    <property type="match status" value="1"/>
</dbReference>
<dbReference type="Pfam" id="PF01253">
    <property type="entry name" value="SUI1"/>
    <property type="match status" value="1"/>
</dbReference>
<dbReference type="EMBL" id="PZQS01000010">
    <property type="protein sequence ID" value="PVD23077.1"/>
    <property type="molecule type" value="Genomic_DNA"/>
</dbReference>
<dbReference type="InterPro" id="IPR036877">
    <property type="entry name" value="SUI1_dom_sf"/>
</dbReference>